<accession>A0A4W3IGJ0</accession>
<dbReference type="InParanoid" id="A0A4W3IGJ0"/>
<dbReference type="Pfam" id="PF13923">
    <property type="entry name" value="zf-C3HC4_2"/>
    <property type="match status" value="1"/>
</dbReference>
<feature type="compositionally biased region" description="Low complexity" evidence="17">
    <location>
        <begin position="732"/>
        <end position="742"/>
    </location>
</feature>
<feature type="region of interest" description="Disordered" evidence="17">
    <location>
        <begin position="1"/>
        <end position="31"/>
    </location>
</feature>
<evidence type="ECO:0000313" key="19">
    <source>
        <dbReference type="Ensembl" id="ENSCMIP00000028002.1"/>
    </source>
</evidence>
<evidence type="ECO:0000256" key="10">
    <source>
        <dbReference type="ARBA" id="ARBA00071236"/>
    </source>
</evidence>
<evidence type="ECO:0000256" key="6">
    <source>
        <dbReference type="ARBA" id="ARBA00022786"/>
    </source>
</evidence>
<dbReference type="GO" id="GO:0000209">
    <property type="term" value="P:protein polyubiquitination"/>
    <property type="evidence" value="ECO:0007669"/>
    <property type="project" value="TreeGrafter"/>
</dbReference>
<keyword evidence="20" id="KW-1185">Reference proteome</keyword>
<evidence type="ECO:0000256" key="5">
    <source>
        <dbReference type="ARBA" id="ARBA00022771"/>
    </source>
</evidence>
<dbReference type="InterPro" id="IPR017907">
    <property type="entry name" value="Znf_RING_CS"/>
</dbReference>
<dbReference type="GO" id="GO:0008630">
    <property type="term" value="P:intrinsic apoptotic signaling pathway in response to DNA damage"/>
    <property type="evidence" value="ECO:0007669"/>
    <property type="project" value="UniProtKB-ARBA"/>
</dbReference>
<dbReference type="SUPFAM" id="SSF57850">
    <property type="entry name" value="RING/U-box"/>
    <property type="match status" value="1"/>
</dbReference>
<dbReference type="OrthoDB" id="21204at2759"/>
<dbReference type="CDD" id="cd16574">
    <property type="entry name" value="RING-HC_Topors"/>
    <property type="match status" value="1"/>
</dbReference>
<feature type="compositionally biased region" description="Basic and acidic residues" evidence="17">
    <location>
        <begin position="666"/>
        <end position="678"/>
    </location>
</feature>
<gene>
    <name evidence="19" type="primary">toporsa</name>
</gene>
<dbReference type="SMART" id="SM00184">
    <property type="entry name" value="RING"/>
    <property type="match status" value="1"/>
</dbReference>
<evidence type="ECO:0000256" key="13">
    <source>
        <dbReference type="ARBA" id="ARBA00079040"/>
    </source>
</evidence>
<dbReference type="Ensembl" id="ENSCMIT00000028443.1">
    <property type="protein sequence ID" value="ENSCMIP00000028002.1"/>
    <property type="gene ID" value="ENSCMIG00000012178.1"/>
</dbReference>
<evidence type="ECO:0000256" key="1">
    <source>
        <dbReference type="ARBA" id="ARBA00000900"/>
    </source>
</evidence>
<evidence type="ECO:0000256" key="7">
    <source>
        <dbReference type="ARBA" id="ARBA00022833"/>
    </source>
</evidence>
<comment type="catalytic activity">
    <reaction evidence="1">
        <text>S-ubiquitinyl-[E2 ubiquitin-conjugating enzyme]-L-cysteine + [acceptor protein]-L-lysine = [E2 ubiquitin-conjugating enzyme]-L-cysteine + N(6)-ubiquitinyl-[acceptor protein]-L-lysine.</text>
        <dbReference type="EC" id="2.3.2.27"/>
    </reaction>
</comment>
<feature type="compositionally biased region" description="Basic residues" evidence="17">
    <location>
        <begin position="498"/>
        <end position="511"/>
    </location>
</feature>
<dbReference type="PANTHER" id="PTHR46077:SF1">
    <property type="entry name" value="TOP1 BINDING ARGININE_SERINE RICH PROTEIN, E3 UBIQUITIN LIGASE"/>
    <property type="match status" value="1"/>
</dbReference>
<dbReference type="EC" id="2.3.2.27" evidence="2"/>
<feature type="domain" description="RING-type" evidence="18">
    <location>
        <begin position="37"/>
        <end position="76"/>
    </location>
</feature>
<feature type="region of interest" description="Disordered" evidence="17">
    <location>
        <begin position="355"/>
        <end position="415"/>
    </location>
</feature>
<dbReference type="PROSITE" id="PS00518">
    <property type="entry name" value="ZF_RING_1"/>
    <property type="match status" value="1"/>
</dbReference>
<evidence type="ECO:0000256" key="3">
    <source>
        <dbReference type="ARBA" id="ARBA00022679"/>
    </source>
</evidence>
<evidence type="ECO:0000259" key="18">
    <source>
        <dbReference type="PROSITE" id="PS50089"/>
    </source>
</evidence>
<reference evidence="19" key="5">
    <citation type="submission" date="2025-09" db="UniProtKB">
        <authorList>
            <consortium name="Ensembl"/>
        </authorList>
    </citation>
    <scope>IDENTIFICATION</scope>
</reference>
<reference evidence="19" key="4">
    <citation type="submission" date="2025-08" db="UniProtKB">
        <authorList>
            <consortium name="Ensembl"/>
        </authorList>
    </citation>
    <scope>IDENTIFICATION</scope>
</reference>
<dbReference type="GO" id="GO:0032391">
    <property type="term" value="C:photoreceptor connecting cilium"/>
    <property type="evidence" value="ECO:0007669"/>
    <property type="project" value="UniProtKB-ARBA"/>
</dbReference>
<feature type="compositionally biased region" description="Low complexity" evidence="17">
    <location>
        <begin position="903"/>
        <end position="923"/>
    </location>
</feature>
<protein>
    <recommendedName>
        <fullName evidence="10">E3 ubiquitin-protein ligase Topors</fullName>
        <ecNumber evidence="2">2.3.2.27</ecNumber>
    </recommendedName>
    <alternativeName>
        <fullName evidence="11">RING-type E3 ubiquitin transferase Topors</fullName>
    </alternativeName>
    <alternativeName>
        <fullName evidence="13">SUMO1-protein E3 ligase Topors</fullName>
    </alternativeName>
    <alternativeName>
        <fullName evidence="12">Topoisomerase I-binding RING finger protein</fullName>
    </alternativeName>
    <alternativeName>
        <fullName evidence="14">Topoisomerase I-binding arginine/serine-rich protein</fullName>
    </alternativeName>
    <alternativeName>
        <fullName evidence="15">Tumor suppressor p53-binding protein 3</fullName>
    </alternativeName>
</protein>
<evidence type="ECO:0000256" key="17">
    <source>
        <dbReference type="SAM" id="MobiDB-lite"/>
    </source>
</evidence>
<name>A0A4W3IGJ0_CALMI</name>
<feature type="compositionally biased region" description="Polar residues" evidence="17">
    <location>
        <begin position="960"/>
        <end position="984"/>
    </location>
</feature>
<feature type="compositionally biased region" description="Basic and acidic residues" evidence="17">
    <location>
        <begin position="769"/>
        <end position="780"/>
    </location>
</feature>
<organism evidence="19 20">
    <name type="scientific">Callorhinchus milii</name>
    <name type="common">Ghost shark</name>
    <dbReference type="NCBI Taxonomy" id="7868"/>
    <lineage>
        <taxon>Eukaryota</taxon>
        <taxon>Metazoa</taxon>
        <taxon>Chordata</taxon>
        <taxon>Craniata</taxon>
        <taxon>Vertebrata</taxon>
        <taxon>Chondrichthyes</taxon>
        <taxon>Holocephali</taxon>
        <taxon>Chimaeriformes</taxon>
        <taxon>Callorhinchidae</taxon>
        <taxon>Callorhinchus</taxon>
    </lineage>
</organism>
<proteinExistence type="predicted"/>
<dbReference type="FunFam" id="3.30.40.10:FF:000136">
    <property type="entry name" value="E3 ubiquitin-protein ligase Topors"/>
    <property type="match status" value="1"/>
</dbReference>
<keyword evidence="7" id="KW-0862">Zinc</keyword>
<feature type="compositionally biased region" description="Basic and acidic residues" evidence="17">
    <location>
        <begin position="704"/>
        <end position="713"/>
    </location>
</feature>
<feature type="region of interest" description="Disordered" evidence="17">
    <location>
        <begin position="461"/>
        <end position="678"/>
    </location>
</feature>
<dbReference type="AlphaFoldDB" id="A0A4W3IGJ0"/>
<evidence type="ECO:0000256" key="15">
    <source>
        <dbReference type="ARBA" id="ARBA00082108"/>
    </source>
</evidence>
<evidence type="ECO:0000313" key="20">
    <source>
        <dbReference type="Proteomes" id="UP000314986"/>
    </source>
</evidence>
<evidence type="ECO:0000256" key="12">
    <source>
        <dbReference type="ARBA" id="ARBA00076940"/>
    </source>
</evidence>
<dbReference type="Proteomes" id="UP000314986">
    <property type="component" value="Unassembled WGS sequence"/>
</dbReference>
<feature type="compositionally biased region" description="Basic and acidic residues" evidence="17">
    <location>
        <begin position="556"/>
        <end position="589"/>
    </location>
</feature>
<dbReference type="GO" id="GO:0008270">
    <property type="term" value="F:zinc ion binding"/>
    <property type="evidence" value="ECO:0007669"/>
    <property type="project" value="UniProtKB-KW"/>
</dbReference>
<reference evidence="20" key="3">
    <citation type="journal article" date="2014" name="Nature">
        <title>Elephant shark genome provides unique insights into gnathostome evolution.</title>
        <authorList>
            <consortium name="International Elephant Shark Genome Sequencing Consortium"/>
            <person name="Venkatesh B."/>
            <person name="Lee A.P."/>
            <person name="Ravi V."/>
            <person name="Maurya A.K."/>
            <person name="Lian M.M."/>
            <person name="Swann J.B."/>
            <person name="Ohta Y."/>
            <person name="Flajnik M.F."/>
            <person name="Sutoh Y."/>
            <person name="Kasahara M."/>
            <person name="Hoon S."/>
            <person name="Gangu V."/>
            <person name="Roy S.W."/>
            <person name="Irimia M."/>
            <person name="Korzh V."/>
            <person name="Kondrychyn I."/>
            <person name="Lim Z.W."/>
            <person name="Tay B.H."/>
            <person name="Tohari S."/>
            <person name="Kong K.W."/>
            <person name="Ho S."/>
            <person name="Lorente-Galdos B."/>
            <person name="Quilez J."/>
            <person name="Marques-Bonet T."/>
            <person name="Raney B.J."/>
            <person name="Ingham P.W."/>
            <person name="Tay A."/>
            <person name="Hillier L.W."/>
            <person name="Minx P."/>
            <person name="Boehm T."/>
            <person name="Wilson R.K."/>
            <person name="Brenner S."/>
            <person name="Warren W.C."/>
        </authorList>
    </citation>
    <scope>NUCLEOTIDE SEQUENCE [LARGE SCALE GENOMIC DNA]</scope>
</reference>
<dbReference type="PANTHER" id="PTHR46077">
    <property type="entry name" value="E3 UBIQUITIN-PROTEIN LIGASE TOPORS"/>
    <property type="match status" value="1"/>
</dbReference>
<feature type="compositionally biased region" description="Basic and acidic residues" evidence="17">
    <location>
        <begin position="598"/>
        <end position="607"/>
    </location>
</feature>
<feature type="compositionally biased region" description="Polar residues" evidence="17">
    <location>
        <begin position="373"/>
        <end position="409"/>
    </location>
</feature>
<dbReference type="GeneTree" id="ENSGT00530000064170"/>
<evidence type="ECO:0000256" key="14">
    <source>
        <dbReference type="ARBA" id="ARBA00079184"/>
    </source>
</evidence>
<evidence type="ECO:0000256" key="8">
    <source>
        <dbReference type="ARBA" id="ARBA00023015"/>
    </source>
</evidence>
<evidence type="ECO:0000256" key="4">
    <source>
        <dbReference type="ARBA" id="ARBA00022723"/>
    </source>
</evidence>
<feature type="compositionally biased region" description="Basic and acidic residues" evidence="17">
    <location>
        <begin position="614"/>
        <end position="634"/>
    </location>
</feature>
<reference evidence="20" key="1">
    <citation type="journal article" date="2006" name="Science">
        <title>Ancient noncoding elements conserved in the human genome.</title>
        <authorList>
            <person name="Venkatesh B."/>
            <person name="Kirkness E.F."/>
            <person name="Loh Y.H."/>
            <person name="Halpern A.L."/>
            <person name="Lee A.P."/>
            <person name="Johnson J."/>
            <person name="Dandona N."/>
            <person name="Viswanathan L.D."/>
            <person name="Tay A."/>
            <person name="Venter J.C."/>
            <person name="Strausberg R.L."/>
            <person name="Brenner S."/>
        </authorList>
    </citation>
    <scope>NUCLEOTIDE SEQUENCE [LARGE SCALE GENOMIC DNA]</scope>
</reference>
<keyword evidence="8" id="KW-0805">Transcription regulation</keyword>
<feature type="compositionally biased region" description="Polar residues" evidence="17">
    <location>
        <begin position="790"/>
        <end position="809"/>
    </location>
</feature>
<dbReference type="Gene3D" id="3.30.40.10">
    <property type="entry name" value="Zinc/RING finger domain, C3HC4 (zinc finger)"/>
    <property type="match status" value="1"/>
</dbReference>
<dbReference type="InterPro" id="IPR058745">
    <property type="entry name" value="PWI_Topors"/>
</dbReference>
<dbReference type="InterPro" id="IPR001841">
    <property type="entry name" value="Znf_RING"/>
</dbReference>
<feature type="compositionally biased region" description="Basic and acidic residues" evidence="17">
    <location>
        <begin position="643"/>
        <end position="657"/>
    </location>
</feature>
<evidence type="ECO:0000256" key="11">
    <source>
        <dbReference type="ARBA" id="ARBA00076856"/>
    </source>
</evidence>
<feature type="compositionally biased region" description="Low complexity" evidence="17">
    <location>
        <begin position="463"/>
        <end position="491"/>
    </location>
</feature>
<dbReference type="GO" id="GO:0061630">
    <property type="term" value="F:ubiquitin protein ligase activity"/>
    <property type="evidence" value="ECO:0007669"/>
    <property type="project" value="UniProtKB-EC"/>
</dbReference>
<evidence type="ECO:0000256" key="9">
    <source>
        <dbReference type="ARBA" id="ARBA00023163"/>
    </source>
</evidence>
<feature type="compositionally biased region" description="Basic and acidic residues" evidence="17">
    <location>
        <begin position="1008"/>
        <end position="1025"/>
    </location>
</feature>
<sequence length="1062" mass="120934">MASAAEDLTMDSQFSPKAGTSKIPQGVQADASPDAKCPICLDRFENMSYIDRCFHKFCFRCIQEWSRNKAECPLCKQPFSSIFHSVRTESDFQEYVLKATENGSFGSPDGQRFRYRTTLTRDRRMTFQSRRSLVTSSLPDNGVVFEGLGRQSRSLQGRSLRRMIARLGARRRAQSEGRSVRIFQEQEMVNFRRELYRSGVRVRNVQDGGRYRDISAEFFRRNAACLHRLVPWLKRELCVLFGSHGSVVNIVQHIIMSNITRYDLESEAFQEDLRPFLLSRTDHFLHEFISFARAPFNMEAYDQRANYDCPAPSYEEESDSDLSVITISPEMENIQEEDRPVPNPSEMALSLSQTAWDDETPGPSYSIAETVEQGDSSPAETTVSIETPPQAGPSSQSILIKTDPGSNEESANRSGDDCLIMGYVKPLAERTPELIELSSDTEASVPDTDNKVVKHPVHLRFHSSQSSSSNSSNKISGFSSSSTPSSPSARSSESKEQWKRKKNKRRKHGRSKREEHRGHKKSCHSGDSTSSSCRDRTRISSRSKSTSKGRSVLRSHSRDGHDSQRHQQARSRDRGALTHPESSRDGHRDKGWKRRSNRDRSSSRDHAGSGSSDSRTHWNWEQRRRRWKERDRKSSGRSLKQPRHSDSLVYRPRDRSRSRNRGYAIAREERRSRSRERMYSYMREYQERSRGYSYQWEKYSYHSRTNDGHDSVTRTRAHYRRGSPSSDYRIQSSSESTSFRSPSSHREDVFYHYGSYRSRSPSSRFRVTGRTEKMRQEKPGGKRKYKTHYLESSSNKRSTNTALQVTNVSEGHAIPRNESASPGRLSQCSSSRKSSHREPHAVPGHQAPLNRLREKDKRSSSVEIVYEGKVTEASKRHKKRKKHKKKLKKDQSSEECAERAPRSPIIITIDSHSDSDAVVVSSAQYDTSDLGPADTTLRPTQCETCEDKSTAEPEEDKDSLNTAVPASSQISSESLDICSLSTDSDFGPENPSAQVCSDQEDVEPASDTDTHRSMGVQEQEHESHSNRTPLPKSSPDRPPLILKIPKRFLNRTNLFHQSAGNA</sequence>
<keyword evidence="5 16" id="KW-0863">Zinc-finger</keyword>
<feature type="compositionally biased region" description="Basic and acidic residues" evidence="17">
    <location>
        <begin position="851"/>
        <end position="860"/>
    </location>
</feature>
<keyword evidence="4" id="KW-0479">Metal-binding</keyword>
<dbReference type="STRING" id="7868.ENSCMIP00000028002"/>
<dbReference type="Pfam" id="PF26084">
    <property type="entry name" value="PWI_Topors"/>
    <property type="match status" value="1"/>
</dbReference>
<dbReference type="PROSITE" id="PS50089">
    <property type="entry name" value="ZF_RING_2"/>
    <property type="match status" value="1"/>
</dbReference>
<dbReference type="RefSeq" id="XP_007904803.1">
    <property type="nucleotide sequence ID" value="XM_007906612.2"/>
</dbReference>
<evidence type="ECO:0000256" key="2">
    <source>
        <dbReference type="ARBA" id="ARBA00012483"/>
    </source>
</evidence>
<evidence type="ECO:0000256" key="16">
    <source>
        <dbReference type="PROSITE-ProRule" id="PRU00175"/>
    </source>
</evidence>
<keyword evidence="6" id="KW-0833">Ubl conjugation pathway</keyword>
<dbReference type="CTD" id="324197"/>
<feature type="region of interest" description="Disordered" evidence="17">
    <location>
        <begin position="701"/>
        <end position="1040"/>
    </location>
</feature>
<dbReference type="GO" id="GO:0006513">
    <property type="term" value="P:protein monoubiquitination"/>
    <property type="evidence" value="ECO:0007669"/>
    <property type="project" value="TreeGrafter"/>
</dbReference>
<feature type="compositionally biased region" description="Low complexity" evidence="17">
    <location>
        <begin position="755"/>
        <end position="766"/>
    </location>
</feature>
<dbReference type="InterPro" id="IPR058746">
    <property type="entry name" value="Znf_RING-type_Topors"/>
</dbReference>
<keyword evidence="9" id="KW-0804">Transcription</keyword>
<keyword evidence="3" id="KW-0808">Transferase</keyword>
<reference evidence="20" key="2">
    <citation type="journal article" date="2007" name="PLoS Biol.">
        <title>Survey sequencing and comparative analysis of the elephant shark (Callorhinchus milii) genome.</title>
        <authorList>
            <person name="Venkatesh B."/>
            <person name="Kirkness E.F."/>
            <person name="Loh Y.H."/>
            <person name="Halpern A.L."/>
            <person name="Lee A.P."/>
            <person name="Johnson J."/>
            <person name="Dandona N."/>
            <person name="Viswanathan L.D."/>
            <person name="Tay A."/>
            <person name="Venter J.C."/>
            <person name="Strausberg R.L."/>
            <person name="Brenner S."/>
        </authorList>
    </citation>
    <scope>NUCLEOTIDE SEQUENCE [LARGE SCALE GENOMIC DNA]</scope>
</reference>
<dbReference type="OMA" id="DCVIVGF"/>
<dbReference type="InterPro" id="IPR013083">
    <property type="entry name" value="Znf_RING/FYVE/PHD"/>
</dbReference>
<feature type="compositionally biased region" description="Basic residues" evidence="17">
    <location>
        <begin position="875"/>
        <end position="888"/>
    </location>
</feature>
<feature type="compositionally biased region" description="Basic and acidic residues" evidence="17">
    <location>
        <begin position="889"/>
        <end position="901"/>
    </location>
</feature>
<feature type="compositionally biased region" description="Basic residues" evidence="17">
    <location>
        <begin position="539"/>
        <end position="555"/>
    </location>
</feature>
<dbReference type="GeneID" id="103187212"/>